<dbReference type="RefSeq" id="WP_110822223.1">
    <property type="nucleotide sequence ID" value="NZ_JAXBDC010000001.1"/>
</dbReference>
<evidence type="ECO:0000313" key="2">
    <source>
        <dbReference type="Proteomes" id="UP000247459"/>
    </source>
</evidence>
<protein>
    <submittedName>
        <fullName evidence="1">Uncharacterized protein</fullName>
    </submittedName>
</protein>
<evidence type="ECO:0000313" key="1">
    <source>
        <dbReference type="EMBL" id="PYY26171.1"/>
    </source>
</evidence>
<proteinExistence type="predicted"/>
<sequence>MNLFYIQSTVHGTDRTAAFLEDNFIGIDWPATGDLEQLSAEEWKEQIRQHYAIPESELSGVIATLQTFVNIMQDGDHVLIHDDEWVYVGDVGDYFYDDSVSTGEDSICHRRGVTWLGRIPLREINDKVRALISSASIISTFEYPLSQAQLDPWLSRTPETETAVQHSFGVDDGTVQEALDVLKNALQSEDEELRIRAATAILQYAKK</sequence>
<dbReference type="AlphaFoldDB" id="A0A2W0CR39"/>
<comment type="caution">
    <text evidence="1">The sequence shown here is derived from an EMBL/GenBank/DDBJ whole genome shotgun (WGS) entry which is preliminary data.</text>
</comment>
<reference evidence="1 2" key="1">
    <citation type="submission" date="2018-01" db="EMBL/GenBank/DDBJ databases">
        <title>Genome sequence of the PGP bacterium Paenibacillus illinoisensis E3.</title>
        <authorList>
            <person name="Rolli E."/>
            <person name="Marasco R."/>
            <person name="Bessem C."/>
            <person name="Michoud G."/>
            <person name="Gaiarsa S."/>
            <person name="Borin S."/>
            <person name="Daffonchio D."/>
        </authorList>
    </citation>
    <scope>NUCLEOTIDE SEQUENCE [LARGE SCALE GENOMIC DNA]</scope>
    <source>
        <strain evidence="1 2">E3</strain>
    </source>
</reference>
<dbReference type="OrthoDB" id="1631118at2"/>
<organism evidence="1 2">
    <name type="scientific">Paenibacillus illinoisensis</name>
    <dbReference type="NCBI Taxonomy" id="59845"/>
    <lineage>
        <taxon>Bacteria</taxon>
        <taxon>Bacillati</taxon>
        <taxon>Bacillota</taxon>
        <taxon>Bacilli</taxon>
        <taxon>Bacillales</taxon>
        <taxon>Paenibacillaceae</taxon>
        <taxon>Paenibacillus</taxon>
    </lineage>
</organism>
<name>A0A2W0CR39_9BACL</name>
<gene>
    <name evidence="1" type="ORF">PIL02S_05561</name>
</gene>
<dbReference type="EMBL" id="PRLG01000029">
    <property type="protein sequence ID" value="PYY26171.1"/>
    <property type="molecule type" value="Genomic_DNA"/>
</dbReference>
<dbReference type="Proteomes" id="UP000247459">
    <property type="component" value="Unassembled WGS sequence"/>
</dbReference>
<accession>A0A2W0CR39</accession>